<accession>A0A5M6D4D4</accession>
<protein>
    <recommendedName>
        <fullName evidence="4">HEAT repeat domain-containing protein</fullName>
    </recommendedName>
</protein>
<keyword evidence="1" id="KW-0732">Signal</keyword>
<proteinExistence type="predicted"/>
<feature type="signal peptide" evidence="1">
    <location>
        <begin position="1"/>
        <end position="20"/>
    </location>
</feature>
<gene>
    <name evidence="2" type="ORF">F0145_22625</name>
</gene>
<comment type="caution">
    <text evidence="2">The sequence shown here is derived from an EMBL/GenBank/DDBJ whole genome shotgun (WGS) entry which is preliminary data.</text>
</comment>
<keyword evidence="3" id="KW-1185">Reference proteome</keyword>
<evidence type="ECO:0008006" key="4">
    <source>
        <dbReference type="Google" id="ProtNLM"/>
    </source>
</evidence>
<evidence type="ECO:0000256" key="1">
    <source>
        <dbReference type="SAM" id="SignalP"/>
    </source>
</evidence>
<dbReference type="EMBL" id="VWSF01000026">
    <property type="protein sequence ID" value="KAA5540609.1"/>
    <property type="molecule type" value="Genomic_DNA"/>
</dbReference>
<dbReference type="AlphaFoldDB" id="A0A5M6D4D4"/>
<evidence type="ECO:0000313" key="3">
    <source>
        <dbReference type="Proteomes" id="UP000323426"/>
    </source>
</evidence>
<reference evidence="2 3" key="1">
    <citation type="submission" date="2019-09" db="EMBL/GenBank/DDBJ databases">
        <title>Genome sequence and assembly of Adhaeribacter sp.</title>
        <authorList>
            <person name="Chhetri G."/>
        </authorList>
    </citation>
    <scope>NUCLEOTIDE SEQUENCE [LARGE SCALE GENOMIC DNA]</scope>
    <source>
        <strain evidence="2 3">DK36</strain>
    </source>
</reference>
<name>A0A5M6D4D4_9BACT</name>
<sequence>MIFTILLSFLSFAHAFATNANVCKPIPDFDSLRQGRGSYSWVHRDNGSSTTLSYNGKIYFTEDERDIRSISPGGFFKYSKTTFGNCREIQVLSDNDGKLQRRYFVGRTEQSYEPEGRQWLQEMLPHIIATTGLGAEDRVHRIYAKSGLQGVLNEIGKLESDHVQGLYFSCLLNQPRLKENDFRHIFANVNKFIESDYEKGKLLRKTSPHLLQNDKITQEYFNAVAVMGSDYEKAKVVAYIVQNGKLSPAHFSQAINTVSQISSDYEQAKVLKQVIVHPALPERAYKDVIVQLGNIDSDYEKNRIIFTMMSNQKFLDQHFNEVLAAVRNIRSDNEKSRALAYLVTKHKLTPQNYLQVFPVVADINSAQEKSRTLQRLKTTMPTDNEQVRAAYVKTARTINSDYEYQRVMHGVE</sequence>
<organism evidence="2 3">
    <name type="scientific">Adhaeribacter rhizoryzae</name>
    <dbReference type="NCBI Taxonomy" id="2607907"/>
    <lineage>
        <taxon>Bacteria</taxon>
        <taxon>Pseudomonadati</taxon>
        <taxon>Bacteroidota</taxon>
        <taxon>Cytophagia</taxon>
        <taxon>Cytophagales</taxon>
        <taxon>Hymenobacteraceae</taxon>
        <taxon>Adhaeribacter</taxon>
    </lineage>
</organism>
<dbReference type="Proteomes" id="UP000323426">
    <property type="component" value="Unassembled WGS sequence"/>
</dbReference>
<dbReference type="RefSeq" id="WP_150092288.1">
    <property type="nucleotide sequence ID" value="NZ_VWSF01000026.1"/>
</dbReference>
<evidence type="ECO:0000313" key="2">
    <source>
        <dbReference type="EMBL" id="KAA5540609.1"/>
    </source>
</evidence>
<feature type="chain" id="PRO_5024435433" description="HEAT repeat domain-containing protein" evidence="1">
    <location>
        <begin position="21"/>
        <end position="412"/>
    </location>
</feature>